<dbReference type="InterPro" id="IPR045509">
    <property type="entry name" value="HD_assoc_2"/>
</dbReference>
<keyword evidence="3" id="KW-1185">Reference proteome</keyword>
<dbReference type="Gene3D" id="1.10.3210.10">
    <property type="entry name" value="Hypothetical protein af1432"/>
    <property type="match status" value="1"/>
</dbReference>
<dbReference type="Pfam" id="PF01966">
    <property type="entry name" value="HD"/>
    <property type="match status" value="1"/>
</dbReference>
<evidence type="ECO:0000313" key="3">
    <source>
        <dbReference type="Proteomes" id="UP001597520"/>
    </source>
</evidence>
<dbReference type="Proteomes" id="UP001597520">
    <property type="component" value="Unassembled WGS sequence"/>
</dbReference>
<dbReference type="EMBL" id="JBHUML010000006">
    <property type="protein sequence ID" value="MFD2707161.1"/>
    <property type="molecule type" value="Genomic_DNA"/>
</dbReference>
<dbReference type="SMART" id="SM00471">
    <property type="entry name" value="HDc"/>
    <property type="match status" value="1"/>
</dbReference>
<protein>
    <submittedName>
        <fullName evidence="2">HD domain-containing protein</fullName>
    </submittedName>
</protein>
<sequence>MKEGNRKLQEEKVFKDPVHRYIHIRDELIWDLIGTREFQRLRRIRQLGTTFLTFHGAEHTRFNHSMGVYEIMRRIIEVFDGRPHWQQEERLLCLSAALLHDIGHGPYSHSFEKVFQTDHEWWTRKIITGDTEVNQVLRRMGENFPQDVADVIEKTYPNKLVVSMISSQIDADRMDYLQRDAYYTGVSYGHFDMERILRVMRPTEDQAVIKNTGMHAVEDYIMSRYQMYWQVYFHPVTRSAEVILSKILQRVKKLREEGHVFFQNPYHFERFFEGAQTLEDYLCLDESVIMYYFQMWQFEEDSILQDLCERFLNRRLFKFVEFSQNFLLNKWTRLQELFREAGIDPDYYLVIDSSSDLPYDFYRPGEEEERMPIHLLMPNGRLRELSRESDLVEAISGKKRTDHKLYYPKEWLEAPGHEDTKQQIKNMLFPGNEQVEPEQEA</sequence>
<gene>
    <name evidence="2" type="ORF">ACFSUB_17025</name>
</gene>
<dbReference type="InterPro" id="IPR050135">
    <property type="entry name" value="dGTPase-like"/>
</dbReference>
<organism evidence="2 3">
    <name type="scientific">Salibacterium lacus</name>
    <dbReference type="NCBI Taxonomy" id="1898109"/>
    <lineage>
        <taxon>Bacteria</taxon>
        <taxon>Bacillati</taxon>
        <taxon>Bacillota</taxon>
        <taxon>Bacilli</taxon>
        <taxon>Bacillales</taxon>
        <taxon>Bacillaceae</taxon>
    </lineage>
</organism>
<reference evidence="3" key="1">
    <citation type="journal article" date="2019" name="Int. J. Syst. Evol. Microbiol.">
        <title>The Global Catalogue of Microorganisms (GCM) 10K type strain sequencing project: providing services to taxonomists for standard genome sequencing and annotation.</title>
        <authorList>
            <consortium name="The Broad Institute Genomics Platform"/>
            <consortium name="The Broad Institute Genome Sequencing Center for Infectious Disease"/>
            <person name="Wu L."/>
            <person name="Ma J."/>
        </authorList>
    </citation>
    <scope>NUCLEOTIDE SEQUENCE [LARGE SCALE GENOMIC DNA]</scope>
    <source>
        <strain evidence="3">KCTC 33792</strain>
    </source>
</reference>
<evidence type="ECO:0000259" key="1">
    <source>
        <dbReference type="PROSITE" id="PS51831"/>
    </source>
</evidence>
<proteinExistence type="predicted"/>
<comment type="caution">
    <text evidence="2">The sequence shown here is derived from an EMBL/GenBank/DDBJ whole genome shotgun (WGS) entry which is preliminary data.</text>
</comment>
<accession>A0ABW5T5S3</accession>
<dbReference type="PANTHER" id="PTHR11373:SF4">
    <property type="entry name" value="DEOXYNUCLEOSIDE TRIPHOSPHATE TRIPHOSPHOHYDROLASE SAMHD1"/>
    <property type="match status" value="1"/>
</dbReference>
<dbReference type="InterPro" id="IPR003607">
    <property type="entry name" value="HD/PDEase_dom"/>
</dbReference>
<dbReference type="Pfam" id="PF19276">
    <property type="entry name" value="HD_assoc_2"/>
    <property type="match status" value="1"/>
</dbReference>
<dbReference type="SUPFAM" id="SSF109604">
    <property type="entry name" value="HD-domain/PDEase-like"/>
    <property type="match status" value="1"/>
</dbReference>
<dbReference type="RefSeq" id="WP_380714480.1">
    <property type="nucleotide sequence ID" value="NZ_JBHUML010000006.1"/>
</dbReference>
<feature type="domain" description="HD" evidence="1">
    <location>
        <begin position="61"/>
        <end position="177"/>
    </location>
</feature>
<name>A0ABW5T5S3_9BACI</name>
<dbReference type="PROSITE" id="PS51831">
    <property type="entry name" value="HD"/>
    <property type="match status" value="1"/>
</dbReference>
<dbReference type="InterPro" id="IPR006674">
    <property type="entry name" value="HD_domain"/>
</dbReference>
<dbReference type="CDD" id="cd00077">
    <property type="entry name" value="HDc"/>
    <property type="match status" value="1"/>
</dbReference>
<dbReference type="PANTHER" id="PTHR11373">
    <property type="entry name" value="DEOXYNUCLEOSIDE TRIPHOSPHATE TRIPHOSPHOHYDROLASE"/>
    <property type="match status" value="1"/>
</dbReference>
<evidence type="ECO:0000313" key="2">
    <source>
        <dbReference type="EMBL" id="MFD2707161.1"/>
    </source>
</evidence>